<proteinExistence type="predicted"/>
<dbReference type="KEGG" id="asx:CDL62_05155"/>
<protein>
    <recommendedName>
        <fullName evidence="3">Outer membrane protein beta-barrel domain-containing protein</fullName>
    </recommendedName>
</protein>
<dbReference type="AlphaFoldDB" id="A0A1T5AXT3"/>
<dbReference type="RefSeq" id="WP_079556178.1">
    <property type="nucleotide sequence ID" value="NZ_CP021904.1"/>
</dbReference>
<evidence type="ECO:0000313" key="2">
    <source>
        <dbReference type="Proteomes" id="UP000191055"/>
    </source>
</evidence>
<dbReference type="EMBL" id="FUYV01000001">
    <property type="protein sequence ID" value="SKB39433.1"/>
    <property type="molecule type" value="Genomic_DNA"/>
</dbReference>
<gene>
    <name evidence="1" type="ORF">SAMN03080601_00409</name>
</gene>
<accession>A0A1T5AXT3</accession>
<reference evidence="1 2" key="1">
    <citation type="submission" date="2017-02" db="EMBL/GenBank/DDBJ databases">
        <authorList>
            <person name="Peterson S.W."/>
        </authorList>
    </citation>
    <scope>NUCLEOTIDE SEQUENCE [LARGE SCALE GENOMIC DNA]</scope>
    <source>
        <strain evidence="1 2">DSM 24412</strain>
    </source>
</reference>
<name>A0A1T5AXT3_9BACT</name>
<keyword evidence="2" id="KW-1185">Reference proteome</keyword>
<evidence type="ECO:0008006" key="3">
    <source>
        <dbReference type="Google" id="ProtNLM"/>
    </source>
</evidence>
<dbReference type="Proteomes" id="UP000191055">
    <property type="component" value="Unassembled WGS sequence"/>
</dbReference>
<evidence type="ECO:0000313" key="1">
    <source>
        <dbReference type="EMBL" id="SKB39433.1"/>
    </source>
</evidence>
<organism evidence="1 2">
    <name type="scientific">Alkalitalea saponilacus</name>
    <dbReference type="NCBI Taxonomy" id="889453"/>
    <lineage>
        <taxon>Bacteria</taxon>
        <taxon>Pseudomonadati</taxon>
        <taxon>Bacteroidota</taxon>
        <taxon>Bacteroidia</taxon>
        <taxon>Marinilabiliales</taxon>
        <taxon>Marinilabiliaceae</taxon>
        <taxon>Alkalitalea</taxon>
    </lineage>
</organism>
<sequence length="190" mass="21497">MKNVVIGLAFLISFLLLSFNKCFSQIFDERRYLYVSVLVDNFSDLVTSYAKENVHVIGLSIDYEVLPYLRAGLFGGYKTLNTIRYNNPENPMLGYAQAGSPLYSYGFQLSYHFAEPLFGNRYSKYDAYVKTKYGWIDVDSNIGFSPEPGVYSNYGIYVGGAVNIIHSLYLFGELGIGTYSYSSFGLRFGF</sequence>